<name>A0AAW8ETP7_9MICO</name>
<dbReference type="SUPFAM" id="SSF46785">
    <property type="entry name" value="Winged helix' DNA-binding domain"/>
    <property type="match status" value="1"/>
</dbReference>
<keyword evidence="3" id="KW-1185">Reference proteome</keyword>
<organism evidence="2 3">
    <name type="scientific">Microbacterium natoriense</name>
    <dbReference type="NCBI Taxonomy" id="284570"/>
    <lineage>
        <taxon>Bacteria</taxon>
        <taxon>Bacillati</taxon>
        <taxon>Actinomycetota</taxon>
        <taxon>Actinomycetes</taxon>
        <taxon>Micrococcales</taxon>
        <taxon>Microbacteriaceae</taxon>
        <taxon>Microbacterium</taxon>
    </lineage>
</organism>
<dbReference type="InterPro" id="IPR005149">
    <property type="entry name" value="Tscrpt_reg_PadR_N"/>
</dbReference>
<dbReference type="EMBL" id="JAUSXV010000001">
    <property type="protein sequence ID" value="MDQ0646239.1"/>
    <property type="molecule type" value="Genomic_DNA"/>
</dbReference>
<dbReference type="Pfam" id="PF03551">
    <property type="entry name" value="PadR"/>
    <property type="match status" value="1"/>
</dbReference>
<dbReference type="PANTHER" id="PTHR43252:SF2">
    <property type="entry name" value="TRANSCRIPTION REGULATOR, PADR-LIKE FAMILY"/>
    <property type="match status" value="1"/>
</dbReference>
<dbReference type="InterPro" id="IPR036388">
    <property type="entry name" value="WH-like_DNA-bd_sf"/>
</dbReference>
<evidence type="ECO:0000259" key="1">
    <source>
        <dbReference type="Pfam" id="PF03551"/>
    </source>
</evidence>
<feature type="domain" description="Transcription regulator PadR N-terminal" evidence="1">
    <location>
        <begin position="7"/>
        <end position="80"/>
    </location>
</feature>
<gene>
    <name evidence="2" type="ORF">QFZ53_000435</name>
</gene>
<dbReference type="Proteomes" id="UP001244427">
    <property type="component" value="Unassembled WGS sequence"/>
</dbReference>
<protein>
    <submittedName>
        <fullName evidence="2">PadR family transcriptional regulator AphA</fullName>
    </submittedName>
</protein>
<evidence type="ECO:0000313" key="3">
    <source>
        <dbReference type="Proteomes" id="UP001244427"/>
    </source>
</evidence>
<dbReference type="RefSeq" id="WP_307293029.1">
    <property type="nucleotide sequence ID" value="NZ_JAUSXV010000001.1"/>
</dbReference>
<comment type="caution">
    <text evidence="2">The sequence shown here is derived from an EMBL/GenBank/DDBJ whole genome shotgun (WGS) entry which is preliminary data.</text>
</comment>
<dbReference type="InterPro" id="IPR036390">
    <property type="entry name" value="WH_DNA-bd_sf"/>
</dbReference>
<proteinExistence type="predicted"/>
<accession>A0AAW8ETP7</accession>
<dbReference type="AlphaFoldDB" id="A0AAW8ETP7"/>
<dbReference type="PANTHER" id="PTHR43252">
    <property type="entry name" value="TRANSCRIPTIONAL REGULATOR YQJI"/>
    <property type="match status" value="1"/>
</dbReference>
<reference evidence="2 3" key="1">
    <citation type="submission" date="2023-07" db="EMBL/GenBank/DDBJ databases">
        <title>Comparative genomics of wheat-associated soil bacteria to identify genetic determinants of phenazine resistance.</title>
        <authorList>
            <person name="Mouncey N."/>
        </authorList>
    </citation>
    <scope>NUCLEOTIDE SEQUENCE [LARGE SCALE GENOMIC DNA]</scope>
    <source>
        <strain evidence="2 3">W4I9-1</strain>
    </source>
</reference>
<dbReference type="Gene3D" id="1.10.10.10">
    <property type="entry name" value="Winged helix-like DNA-binding domain superfamily/Winged helix DNA-binding domain"/>
    <property type="match status" value="1"/>
</dbReference>
<evidence type="ECO:0000313" key="2">
    <source>
        <dbReference type="EMBL" id="MDQ0646239.1"/>
    </source>
</evidence>
<sequence>MKLEHLLLGILLIKPRTGYEISRYMEMEGVFMRPRTHMSQVYRSLAQMAERGWVSFAVSTRPGAQDAKIYRTTPVGRDVFMSWLTSDYRPTLEAVNYEFRARMFFSGFLGPDALLALIEIEIDARKRQISKYRYRDRTIEADPDSSFDIELVTLVEDHHHEGGTAAMDVMIGRLEKLHELITEHARRGEATDAGNQRS</sequence>